<feature type="domain" description="4Fe-4S ferredoxin-type" evidence="1">
    <location>
        <begin position="5"/>
        <end position="34"/>
    </location>
</feature>
<dbReference type="EMBL" id="JAPTGB010000016">
    <property type="protein sequence ID" value="MCZ0861132.1"/>
    <property type="molecule type" value="Genomic_DNA"/>
</dbReference>
<proteinExistence type="predicted"/>
<sequence>MSTVLETTVASGFCCGCGVCAGMCPEQNLVMELNRYGEYNPGKHRECTTHCGLCEKVCPFLTGNPDENELGKILFSKIPGIHHRLETGYYLSCGVGAVTDTEHRMASASGGLATWFLEELLHKQIVDAVICVEHAGDGRLFQFCSAATPEEVRKGTGSVYYPVEISGMLRKIMTEDKRYAVIALPCVLKGLRLAQQRIPKLRERIVVMAGLTCNHLPSANFTGYAAYCSGLQEKVARVSYRCKSNTVPRVLFTFQFVGVSGTKTAQKWDGSQQMWNMFGSRFCSLHSCDCCDDIWAECADVVFMDAWLPEYSQELRGTSLWISRSPLVDQIFIDGITSNSLEGNICGVDLILRSANQLCWKREMLSYRLHLMQENGEHPPAKRVEPGSGKNLSFLERDECRKCLEIQQKSRMKTADGYAGVSEWFDAAYADRPLLIRICKTILHLLWMGKHAPGYLLRHLRKWCRQS</sequence>
<dbReference type="InterPro" id="IPR007516">
    <property type="entry name" value="Co_F420_Hydgase/DH_bsu_N"/>
</dbReference>
<keyword evidence="3" id="KW-1185">Reference proteome</keyword>
<dbReference type="Gene3D" id="3.30.70.20">
    <property type="match status" value="1"/>
</dbReference>
<dbReference type="SUPFAM" id="SSF54862">
    <property type="entry name" value="4Fe-4S ferredoxins"/>
    <property type="match status" value="1"/>
</dbReference>
<dbReference type="InterPro" id="IPR017900">
    <property type="entry name" value="4Fe4S_Fe_S_CS"/>
</dbReference>
<dbReference type="Pfam" id="PF04432">
    <property type="entry name" value="FrhB_FdhB_C"/>
    <property type="match status" value="1"/>
</dbReference>
<dbReference type="InterPro" id="IPR045220">
    <property type="entry name" value="FRHB/FDHB/HCAR-like"/>
</dbReference>
<dbReference type="PROSITE" id="PS00198">
    <property type="entry name" value="4FE4S_FER_1"/>
    <property type="match status" value="1"/>
</dbReference>
<feature type="domain" description="4Fe-4S ferredoxin-type" evidence="1">
    <location>
        <begin position="35"/>
        <end position="68"/>
    </location>
</feature>
<name>A0ABT4IIP5_9EURY</name>
<organism evidence="2 3">
    <name type="scientific">Methanocorpusculum petauri</name>
    <dbReference type="NCBI Taxonomy" id="3002863"/>
    <lineage>
        <taxon>Archaea</taxon>
        <taxon>Methanobacteriati</taxon>
        <taxon>Methanobacteriota</taxon>
        <taxon>Stenosarchaea group</taxon>
        <taxon>Methanomicrobia</taxon>
        <taxon>Methanomicrobiales</taxon>
        <taxon>Methanocorpusculaceae</taxon>
        <taxon>Methanocorpusculum</taxon>
    </lineage>
</organism>
<dbReference type="InterPro" id="IPR017896">
    <property type="entry name" value="4Fe4S_Fe-S-bd"/>
</dbReference>
<dbReference type="PANTHER" id="PTHR31332:SF0">
    <property type="entry name" value="7-HYDROXYMETHYL CHLOROPHYLL A REDUCTASE, CHLOROPLASTIC"/>
    <property type="match status" value="1"/>
</dbReference>
<reference evidence="2" key="1">
    <citation type="submission" date="2022-12" db="EMBL/GenBank/DDBJ databases">
        <title>Isolation and characterisation of novel Methanocorpusculum spp. from native Australian herbivores indicates the genus is ancestrally host-associated.</title>
        <authorList>
            <person name="Volmer J.G."/>
            <person name="Soo R.M."/>
            <person name="Evans P.N."/>
            <person name="Hoedt E.C."/>
            <person name="Astorga Alsina A.L."/>
            <person name="Woodcroft B.J."/>
            <person name="Tyson G.W."/>
            <person name="Hugenholtz P."/>
            <person name="Morrison M."/>
        </authorList>
    </citation>
    <scope>NUCLEOTIDE SEQUENCE</scope>
    <source>
        <strain evidence="2">MG</strain>
    </source>
</reference>
<dbReference type="PROSITE" id="PS51379">
    <property type="entry name" value="4FE4S_FER_2"/>
    <property type="match status" value="2"/>
</dbReference>
<evidence type="ECO:0000259" key="1">
    <source>
        <dbReference type="PROSITE" id="PS51379"/>
    </source>
</evidence>
<comment type="caution">
    <text evidence="2">The sequence shown here is derived from an EMBL/GenBank/DDBJ whole genome shotgun (WGS) entry which is preliminary data.</text>
</comment>
<gene>
    <name evidence="2" type="ORF">O0S10_07835</name>
</gene>
<dbReference type="Pfam" id="PF04422">
    <property type="entry name" value="FrhB_FdhB_N"/>
    <property type="match status" value="1"/>
</dbReference>
<accession>A0ABT4IIP5</accession>
<dbReference type="Proteomes" id="UP001141422">
    <property type="component" value="Unassembled WGS sequence"/>
</dbReference>
<evidence type="ECO:0000313" key="3">
    <source>
        <dbReference type="Proteomes" id="UP001141422"/>
    </source>
</evidence>
<protein>
    <submittedName>
        <fullName evidence="2">Coenzyme F420 hydrogenase/dehydrogenase, beta subunit C-terminal domain</fullName>
    </submittedName>
</protein>
<evidence type="ECO:0000313" key="2">
    <source>
        <dbReference type="EMBL" id="MCZ0861132.1"/>
    </source>
</evidence>
<dbReference type="RefSeq" id="WP_268925326.1">
    <property type="nucleotide sequence ID" value="NZ_JAPTGB010000016.1"/>
</dbReference>
<dbReference type="InterPro" id="IPR007525">
    <property type="entry name" value="FrhB_FdhB_C"/>
</dbReference>
<dbReference type="PANTHER" id="PTHR31332">
    <property type="entry name" value="7-HYDROXYMETHYL CHLOROPHYLL A REDUCTASE, CHLOROPLASTIC"/>
    <property type="match status" value="1"/>
</dbReference>